<accession>A0A0D2WRX2</accession>
<feature type="compositionally biased region" description="Basic and acidic residues" evidence="7">
    <location>
        <begin position="138"/>
        <end position="172"/>
    </location>
</feature>
<protein>
    <recommendedName>
        <fullName evidence="8">C2H2-type domain-containing protein</fullName>
    </recommendedName>
</protein>
<evidence type="ECO:0000256" key="4">
    <source>
        <dbReference type="ARBA" id="ARBA00023163"/>
    </source>
</evidence>
<dbReference type="PROSITE" id="PS00028">
    <property type="entry name" value="ZINC_FINGER_C2H2_1"/>
    <property type="match status" value="1"/>
</dbReference>
<evidence type="ECO:0000256" key="7">
    <source>
        <dbReference type="SAM" id="MobiDB-lite"/>
    </source>
</evidence>
<reference evidence="10" key="1">
    <citation type="submission" date="2011-02" db="EMBL/GenBank/DDBJ databases">
        <title>The Genome Sequence of Capsaspora owczarzaki ATCC 30864.</title>
        <authorList>
            <person name="Russ C."/>
            <person name="Cuomo C."/>
            <person name="Burger G."/>
            <person name="Gray M.W."/>
            <person name="Holland P.W.H."/>
            <person name="King N."/>
            <person name="Lang F.B.F."/>
            <person name="Roger A.J."/>
            <person name="Ruiz-Trillo I."/>
            <person name="Young S.K."/>
            <person name="Zeng Q."/>
            <person name="Gargeya S."/>
            <person name="Alvarado L."/>
            <person name="Berlin A."/>
            <person name="Chapman S.B."/>
            <person name="Chen Z."/>
            <person name="Freedman E."/>
            <person name="Gellesch M."/>
            <person name="Goldberg J."/>
            <person name="Griggs A."/>
            <person name="Gujja S."/>
            <person name="Heilman E."/>
            <person name="Heiman D."/>
            <person name="Howarth C."/>
            <person name="Mehta T."/>
            <person name="Neiman D."/>
            <person name="Pearson M."/>
            <person name="Roberts A."/>
            <person name="Saif S."/>
            <person name="Shea T."/>
            <person name="Shenoy N."/>
            <person name="Sisk P."/>
            <person name="Stolte C."/>
            <person name="Sykes S."/>
            <person name="White J."/>
            <person name="Yandava C."/>
            <person name="Haas B."/>
            <person name="Nusbaum C."/>
            <person name="Birren B."/>
        </authorList>
    </citation>
    <scope>NUCLEOTIDE SEQUENCE</scope>
    <source>
        <strain evidence="10">ATCC 30864</strain>
    </source>
</reference>
<dbReference type="Gene3D" id="2.130.10.10">
    <property type="entry name" value="YVTN repeat-like/Quinoprotein amine dehydrogenase"/>
    <property type="match status" value="1"/>
</dbReference>
<dbReference type="PROSITE" id="PS00678">
    <property type="entry name" value="WD_REPEATS_1"/>
    <property type="match status" value="1"/>
</dbReference>
<feature type="region of interest" description="Disordered" evidence="7">
    <location>
        <begin position="333"/>
        <end position="429"/>
    </location>
</feature>
<dbReference type="InterPro" id="IPR015943">
    <property type="entry name" value="WD40/YVTN_repeat-like_dom_sf"/>
</dbReference>
<keyword evidence="4" id="KW-0804">Transcription</keyword>
<feature type="compositionally biased region" description="Basic and acidic residues" evidence="7">
    <location>
        <begin position="816"/>
        <end position="825"/>
    </location>
</feature>
<keyword evidence="2 6" id="KW-0853">WD repeat</keyword>
<evidence type="ECO:0000259" key="8">
    <source>
        <dbReference type="PROSITE" id="PS00028"/>
    </source>
</evidence>
<feature type="region of interest" description="Disordered" evidence="7">
    <location>
        <begin position="73"/>
        <end position="179"/>
    </location>
</feature>
<dbReference type="InterPro" id="IPR013087">
    <property type="entry name" value="Znf_C2H2_type"/>
</dbReference>
<organism evidence="9 10">
    <name type="scientific">Capsaspora owczarzaki (strain ATCC 30864)</name>
    <dbReference type="NCBI Taxonomy" id="595528"/>
    <lineage>
        <taxon>Eukaryota</taxon>
        <taxon>Filasterea</taxon>
        <taxon>Capsaspora</taxon>
    </lineage>
</organism>
<dbReference type="SMART" id="SM00320">
    <property type="entry name" value="WD40"/>
    <property type="match status" value="2"/>
</dbReference>
<gene>
    <name evidence="9" type="ORF">CAOG_005382</name>
</gene>
<dbReference type="InterPro" id="IPR052416">
    <property type="entry name" value="GTF3C_component"/>
</dbReference>
<dbReference type="AlphaFoldDB" id="A0A0D2WRX2"/>
<dbReference type="Pfam" id="PF00400">
    <property type="entry name" value="WD40"/>
    <property type="match status" value="1"/>
</dbReference>
<dbReference type="SUPFAM" id="SSF50978">
    <property type="entry name" value="WD40 repeat-like"/>
    <property type="match status" value="1"/>
</dbReference>
<feature type="compositionally biased region" description="Polar residues" evidence="7">
    <location>
        <begin position="420"/>
        <end position="429"/>
    </location>
</feature>
<feature type="domain" description="C2H2-type" evidence="8">
    <location>
        <begin position="312"/>
        <end position="335"/>
    </location>
</feature>
<feature type="compositionally biased region" description="Low complexity" evidence="7">
    <location>
        <begin position="73"/>
        <end position="85"/>
    </location>
</feature>
<keyword evidence="5" id="KW-0539">Nucleus</keyword>
<dbReference type="InterPro" id="IPR019775">
    <property type="entry name" value="WD40_repeat_CS"/>
</dbReference>
<feature type="compositionally biased region" description="Polar residues" evidence="7">
    <location>
        <begin position="1031"/>
        <end position="1047"/>
    </location>
</feature>
<feature type="compositionally biased region" description="Low complexity" evidence="7">
    <location>
        <begin position="622"/>
        <end position="639"/>
    </location>
</feature>
<evidence type="ECO:0000313" key="9">
    <source>
        <dbReference type="EMBL" id="KJE94805.1"/>
    </source>
</evidence>
<evidence type="ECO:0000256" key="6">
    <source>
        <dbReference type="PROSITE-ProRule" id="PRU00221"/>
    </source>
</evidence>
<sequence length="1195" mass="128974">MQSVASLHRSGCDAFCRGCKASIADHPPVNANANAWPVRAAVCSVNGCVYLCGLAHDEEDAATVAVAVDDADRAQSQSQAQAQAQAHEDKDQDQSQSQSQDQDQEQDEDQAEPARTKSTRARSSSRRGQQSQAAVPPSHKDKVKDKVKAKDKNKDMDKDNKDKDMDKDKDDETSGAAAAASPLAANPLVTKQVPKNATIAALEKLVRELRALVAPLAQRTRVELQNPEQELSRKPLLRSQLHSDLNMYLRSRKVEPFGAQIIEDSVADAPTSATENKRAYLTNAISELQSLALAPERLGWICPLCADAPFRCHLQTCLKGMKNRNGMQYHEQHAHLVSEKPTSSSSSSSQPKKAQSPRSSQATPGTATPEAAQRKIRHREDGEQSPQTKRTRIEPETNPSTPARTSTSSSDNATAMVINNPATPSRASQTSHFTIATFNPQALAPAPEVVGKFVNTQAHPPASRLPLITSLHARNPSVGLRQMDDSALERRLFLNVVAPTHQPVAALPKPVGEDDFELVSDTQQRGALLAGQFRRNSVLFEAVRLQSHQSAPVASTARQLQPLTSYACPNASTPIRHVLNVGGPVWALDWCPTSRAEPTQYLAVAPLPDAFQMGSWLQCQQDASSDQADSAPHPASAAAGNDWQKLARNAAKRTQTGLIQIWAVPSFPSSGNQSTLQFSVGHNRGRVWALRWCPKPSDGWNDAEILGHLAAAFGDGSIAVYAIPHPARVAPDVAQSAAGVDRPILSSRPIFESCLPLGDCPSCLVWQPCSNATPQDGVKAQVSNNETVPDFDYFLPTPMHVTPDAASSSSSSSSSSDHHSPEGDGRWQLVVGASSGFVFVYSVPWRQNPQPGAQPSLRPEMSSHLNRSSGAAPIRTFRAHESNICAVDVGPGSQYLVVTGSLNGDASVWDLRDCVRPLHVFKERRLLSVQWTPWQPVLLMSRDTTGDNTTLMDHYVQNASKQVFSHYDYSSRMDVSNTLPLGLMSTERGTFHAVFFRTLARGLLGSAKTRVQSGLRVGSEVHLFSTSVHAVTTSPSDSSQSDEQTAGETGIELGQRLSFETRFDNQGNERKALCVVFSQDHIPLRDNRIARRGKAPLPTSKAAESVPEDADALGHFPHPLQPANQCRINSNPGILDGLVAVGTSSGLLAVGTSSGLLVVAQASASDAALPVKVVVNSETVVVHFRDSCSTFQRQL</sequence>
<dbReference type="OrthoDB" id="4703at2759"/>
<dbReference type="GO" id="GO:0006383">
    <property type="term" value="P:transcription by RNA polymerase III"/>
    <property type="evidence" value="ECO:0007669"/>
    <property type="project" value="TreeGrafter"/>
</dbReference>
<feature type="compositionally biased region" description="Low complexity" evidence="7">
    <location>
        <begin position="397"/>
        <end position="410"/>
    </location>
</feature>
<name>A0A0D2WRX2_CAPO3</name>
<feature type="region of interest" description="Disordered" evidence="7">
    <location>
        <begin position="622"/>
        <end position="641"/>
    </location>
</feature>
<dbReference type="PROSITE" id="PS50082">
    <property type="entry name" value="WD_REPEATS_2"/>
    <property type="match status" value="1"/>
</dbReference>
<dbReference type="GO" id="GO:0000127">
    <property type="term" value="C:transcription factor TFIIIC complex"/>
    <property type="evidence" value="ECO:0007669"/>
    <property type="project" value="TreeGrafter"/>
</dbReference>
<dbReference type="Proteomes" id="UP000008743">
    <property type="component" value="Unassembled WGS sequence"/>
</dbReference>
<keyword evidence="10" id="KW-1185">Reference proteome</keyword>
<dbReference type="EMBL" id="KE346367">
    <property type="protein sequence ID" value="KJE94805.1"/>
    <property type="molecule type" value="Genomic_DNA"/>
</dbReference>
<evidence type="ECO:0000256" key="5">
    <source>
        <dbReference type="ARBA" id="ARBA00023242"/>
    </source>
</evidence>
<evidence type="ECO:0000313" key="10">
    <source>
        <dbReference type="Proteomes" id="UP000008743"/>
    </source>
</evidence>
<dbReference type="InterPro" id="IPR001680">
    <property type="entry name" value="WD40_rpt"/>
</dbReference>
<dbReference type="InParanoid" id="A0A0D2WRX2"/>
<evidence type="ECO:0000256" key="2">
    <source>
        <dbReference type="ARBA" id="ARBA00022574"/>
    </source>
</evidence>
<feature type="compositionally biased region" description="Low complexity" evidence="7">
    <location>
        <begin position="804"/>
        <end position="815"/>
    </location>
</feature>
<dbReference type="STRING" id="595528.A0A0D2WRX2"/>
<keyword evidence="3" id="KW-0677">Repeat</keyword>
<dbReference type="InterPro" id="IPR036322">
    <property type="entry name" value="WD40_repeat_dom_sf"/>
</dbReference>
<evidence type="ECO:0000256" key="3">
    <source>
        <dbReference type="ARBA" id="ARBA00022737"/>
    </source>
</evidence>
<feature type="compositionally biased region" description="Low complexity" evidence="7">
    <location>
        <begin position="339"/>
        <end position="361"/>
    </location>
</feature>
<feature type="compositionally biased region" description="Acidic residues" evidence="7">
    <location>
        <begin position="102"/>
        <end position="111"/>
    </location>
</feature>
<feature type="repeat" description="WD" evidence="6">
    <location>
        <begin position="877"/>
        <end position="912"/>
    </location>
</feature>
<proteinExistence type="predicted"/>
<dbReference type="GO" id="GO:0005634">
    <property type="term" value="C:nucleus"/>
    <property type="evidence" value="ECO:0007669"/>
    <property type="project" value="UniProtKB-SubCell"/>
</dbReference>
<feature type="region of interest" description="Disordered" evidence="7">
    <location>
        <begin position="1031"/>
        <end position="1051"/>
    </location>
</feature>
<evidence type="ECO:0000256" key="1">
    <source>
        <dbReference type="ARBA" id="ARBA00004123"/>
    </source>
</evidence>
<comment type="subcellular location">
    <subcellularLocation>
        <location evidence="1">Nucleus</location>
    </subcellularLocation>
</comment>
<feature type="region of interest" description="Disordered" evidence="7">
    <location>
        <begin position="802"/>
        <end position="826"/>
    </location>
</feature>
<dbReference type="PANTHER" id="PTHR15052:SF2">
    <property type="entry name" value="GENERAL TRANSCRIPTION FACTOR 3C POLYPEPTIDE 2"/>
    <property type="match status" value="1"/>
</dbReference>
<dbReference type="PANTHER" id="PTHR15052">
    <property type="entry name" value="RNA POLYMERASE III TRANSCRIPTION INITIATION FACTOR COMPLEX SUBUNIT"/>
    <property type="match status" value="1"/>
</dbReference>